<dbReference type="eggNOG" id="COG0477">
    <property type="taxonomic scope" value="Bacteria"/>
</dbReference>
<evidence type="ECO:0000313" key="6">
    <source>
        <dbReference type="EMBL" id="KCZ88945.1"/>
    </source>
</evidence>
<feature type="transmembrane region" description="Helical" evidence="4">
    <location>
        <begin position="271"/>
        <end position="289"/>
    </location>
</feature>
<evidence type="ECO:0000259" key="5">
    <source>
        <dbReference type="PROSITE" id="PS50850"/>
    </source>
</evidence>
<keyword evidence="7" id="KW-1185">Reference proteome</keyword>
<dbReference type="EMBL" id="ARYJ01000004">
    <property type="protein sequence ID" value="KCZ88945.1"/>
    <property type="molecule type" value="Genomic_DNA"/>
</dbReference>
<feature type="transmembrane region" description="Helical" evidence="4">
    <location>
        <begin position="84"/>
        <end position="108"/>
    </location>
</feature>
<dbReference type="Proteomes" id="UP000024816">
    <property type="component" value="Unassembled WGS sequence"/>
</dbReference>
<organism evidence="6 7">
    <name type="scientific">Hyphomonas jannaschiana VP2</name>
    <dbReference type="NCBI Taxonomy" id="1280952"/>
    <lineage>
        <taxon>Bacteria</taxon>
        <taxon>Pseudomonadati</taxon>
        <taxon>Pseudomonadota</taxon>
        <taxon>Alphaproteobacteria</taxon>
        <taxon>Hyphomonadales</taxon>
        <taxon>Hyphomonadaceae</taxon>
        <taxon>Hyphomonas</taxon>
    </lineage>
</organism>
<dbReference type="PANTHER" id="PTHR23546:SF1">
    <property type="entry name" value="MEMBRANE PROTEIN"/>
    <property type="match status" value="1"/>
</dbReference>
<protein>
    <submittedName>
        <fullName evidence="6">Major facilitator family transporter</fullName>
    </submittedName>
</protein>
<feature type="transmembrane region" description="Helical" evidence="4">
    <location>
        <begin position="226"/>
        <end position="251"/>
    </location>
</feature>
<dbReference type="PANTHER" id="PTHR23546">
    <property type="entry name" value="TRANSPORT PROTEIN"/>
    <property type="match status" value="1"/>
</dbReference>
<feature type="transmembrane region" description="Helical" evidence="4">
    <location>
        <begin position="54"/>
        <end position="72"/>
    </location>
</feature>
<feature type="transmembrane region" description="Helical" evidence="4">
    <location>
        <begin position="155"/>
        <end position="177"/>
    </location>
</feature>
<evidence type="ECO:0000256" key="1">
    <source>
        <dbReference type="ARBA" id="ARBA00022692"/>
    </source>
</evidence>
<dbReference type="InterPro" id="IPR020846">
    <property type="entry name" value="MFS_dom"/>
</dbReference>
<gene>
    <name evidence="6" type="ORF">HJA_06607</name>
</gene>
<feature type="transmembrane region" description="Helical" evidence="4">
    <location>
        <begin position="301"/>
        <end position="317"/>
    </location>
</feature>
<keyword evidence="1 4" id="KW-0812">Transmembrane</keyword>
<dbReference type="STRING" id="1280952.HJA_06607"/>
<keyword evidence="2 4" id="KW-1133">Transmembrane helix</keyword>
<dbReference type="Gene3D" id="1.20.1250.20">
    <property type="entry name" value="MFS general substrate transporter like domains"/>
    <property type="match status" value="1"/>
</dbReference>
<dbReference type="AlphaFoldDB" id="A0A059FE83"/>
<feature type="transmembrane region" description="Helical" evidence="4">
    <location>
        <begin position="389"/>
        <end position="408"/>
    </location>
</feature>
<dbReference type="InterPro" id="IPR011701">
    <property type="entry name" value="MFS"/>
</dbReference>
<evidence type="ECO:0000256" key="2">
    <source>
        <dbReference type="ARBA" id="ARBA00022989"/>
    </source>
</evidence>
<reference evidence="6 7" key="1">
    <citation type="journal article" date="2014" name="Antonie Van Leeuwenhoek">
        <title>Hyphomonas beringensis sp. nov. and Hyphomonas chukchiensis sp. nov., isolated from surface seawater of the Bering Sea and Chukchi Sea.</title>
        <authorList>
            <person name="Li C."/>
            <person name="Lai Q."/>
            <person name="Li G."/>
            <person name="Dong C."/>
            <person name="Wang J."/>
            <person name="Liao Y."/>
            <person name="Shao Z."/>
        </authorList>
    </citation>
    <scope>NUCLEOTIDE SEQUENCE [LARGE SCALE GENOMIC DNA]</scope>
    <source>
        <strain evidence="6 7">VP2</strain>
    </source>
</reference>
<dbReference type="InterPro" id="IPR036259">
    <property type="entry name" value="MFS_trans_sf"/>
</dbReference>
<proteinExistence type="predicted"/>
<dbReference type="Pfam" id="PF07690">
    <property type="entry name" value="MFS_1"/>
    <property type="match status" value="1"/>
</dbReference>
<feature type="transmembrane region" description="Helical" evidence="4">
    <location>
        <begin position="20"/>
        <end position="42"/>
    </location>
</feature>
<dbReference type="PROSITE" id="PS50850">
    <property type="entry name" value="MFS"/>
    <property type="match status" value="1"/>
</dbReference>
<keyword evidence="3 4" id="KW-0472">Membrane</keyword>
<dbReference type="GO" id="GO:0022857">
    <property type="term" value="F:transmembrane transporter activity"/>
    <property type="evidence" value="ECO:0007669"/>
    <property type="project" value="InterPro"/>
</dbReference>
<feature type="transmembrane region" description="Helical" evidence="4">
    <location>
        <begin position="323"/>
        <end position="348"/>
    </location>
</feature>
<name>A0A059FE83_9PROT</name>
<dbReference type="SUPFAM" id="SSF103473">
    <property type="entry name" value="MFS general substrate transporter"/>
    <property type="match status" value="1"/>
</dbReference>
<comment type="caution">
    <text evidence="6">The sequence shown here is derived from an EMBL/GenBank/DDBJ whole genome shotgun (WGS) entry which is preliminary data.</text>
</comment>
<evidence type="ECO:0000313" key="7">
    <source>
        <dbReference type="Proteomes" id="UP000024816"/>
    </source>
</evidence>
<sequence>MTEYMDSDTPLLPLTRFQKLMIALGTVSMGAGMTINFVVVAPLAREAGLTEIEIAGILTFSSVLYTVFTPIWGRIADRVGRKRVMVFSLTAMGFANMAFLFALSAALAGLVTGLMAFLLLAFVRTLFGFLAPGLQPAAMAAMTDATTPATRAGGLGMLGAAMSLGSILGPAGAAVLARVGALAPLWGTIVFNLIVAVLIAVALPPTRPLPHHHDRPPPLSMRDPRVFPHLMFLFVYFVAVGMIQQTIGWFIADRYEFTDTAAQTAKQAVVLYTGLTMACTSIAIIIVQFGYVSRRSPDPRRILPIGLGLLAVGYISADLFHPFWMVMTSFVVVGIGAALAVPSANALGSLSVGRSEQAGAAALLASAPPAGFVVGPLLGSILYMANPSLPFLAAAIVFCILSVYALLVTGRRPLGSG</sequence>
<evidence type="ECO:0000256" key="3">
    <source>
        <dbReference type="ARBA" id="ARBA00023136"/>
    </source>
</evidence>
<feature type="transmembrane region" description="Helical" evidence="4">
    <location>
        <begin position="183"/>
        <end position="205"/>
    </location>
</feature>
<feature type="transmembrane region" description="Helical" evidence="4">
    <location>
        <begin position="114"/>
        <end position="134"/>
    </location>
</feature>
<accession>A0A059FE83</accession>
<feature type="domain" description="Major facilitator superfamily (MFS) profile" evidence="5">
    <location>
        <begin position="18"/>
        <end position="413"/>
    </location>
</feature>
<dbReference type="PATRIC" id="fig|1280952.3.peg.1309"/>
<evidence type="ECO:0000256" key="4">
    <source>
        <dbReference type="SAM" id="Phobius"/>
    </source>
</evidence>
<feature type="transmembrane region" description="Helical" evidence="4">
    <location>
        <begin position="360"/>
        <end position="383"/>
    </location>
</feature>